<evidence type="ECO:0000313" key="2">
    <source>
        <dbReference type="EMBL" id="KIH65616.1"/>
    </source>
</evidence>
<gene>
    <name evidence="2" type="ORF">ANCDUO_04057</name>
</gene>
<dbReference type="Proteomes" id="UP000054047">
    <property type="component" value="Unassembled WGS sequence"/>
</dbReference>
<keyword evidence="1" id="KW-0812">Transmembrane</keyword>
<evidence type="ECO:0000313" key="3">
    <source>
        <dbReference type="Proteomes" id="UP000054047"/>
    </source>
</evidence>
<name>A0A0C2H809_9BILA</name>
<keyword evidence="3" id="KW-1185">Reference proteome</keyword>
<organism evidence="2 3">
    <name type="scientific">Ancylostoma duodenale</name>
    <dbReference type="NCBI Taxonomy" id="51022"/>
    <lineage>
        <taxon>Eukaryota</taxon>
        <taxon>Metazoa</taxon>
        <taxon>Ecdysozoa</taxon>
        <taxon>Nematoda</taxon>
        <taxon>Chromadorea</taxon>
        <taxon>Rhabditida</taxon>
        <taxon>Rhabditina</taxon>
        <taxon>Rhabditomorpha</taxon>
        <taxon>Strongyloidea</taxon>
        <taxon>Ancylostomatidae</taxon>
        <taxon>Ancylostomatinae</taxon>
        <taxon>Ancylostoma</taxon>
    </lineage>
</organism>
<keyword evidence="1" id="KW-1133">Transmembrane helix</keyword>
<sequence>MTAQGQANEYQLRLQAREKNKGKSEREWVVYKGELRRVAELRETASPFTVHHLLLLIKMKKSLIACMIYAHLRCESFYVEILMFTSTGTVISQILYR</sequence>
<feature type="transmembrane region" description="Helical" evidence="1">
    <location>
        <begin position="77"/>
        <end position="96"/>
    </location>
</feature>
<proteinExistence type="predicted"/>
<reference evidence="2 3" key="1">
    <citation type="submission" date="2013-12" db="EMBL/GenBank/DDBJ databases">
        <title>Draft genome of the parsitic nematode Ancylostoma duodenale.</title>
        <authorList>
            <person name="Mitreva M."/>
        </authorList>
    </citation>
    <scope>NUCLEOTIDE SEQUENCE [LARGE SCALE GENOMIC DNA]</scope>
    <source>
        <strain evidence="2 3">Zhejiang</strain>
    </source>
</reference>
<protein>
    <submittedName>
        <fullName evidence="2">Uncharacterized protein</fullName>
    </submittedName>
</protein>
<evidence type="ECO:0000256" key="1">
    <source>
        <dbReference type="SAM" id="Phobius"/>
    </source>
</evidence>
<dbReference type="AlphaFoldDB" id="A0A0C2H809"/>
<keyword evidence="1" id="KW-0472">Membrane</keyword>
<accession>A0A0C2H809</accession>
<dbReference type="EMBL" id="KN727465">
    <property type="protein sequence ID" value="KIH65616.1"/>
    <property type="molecule type" value="Genomic_DNA"/>
</dbReference>
<dbReference type="OrthoDB" id="5868288at2759"/>